<sequence>MHRDLTQSRHLMTLTSRVARYFIAMHTSWRSNSDIAVVVLLIRSTTGITTPSSFCIRKRDKFITDGISSSRWSEQVQPRRQRTAAGGGARWAAAVRENGVRGAANALGF</sequence>
<evidence type="ECO:0000313" key="2">
    <source>
        <dbReference type="Proteomes" id="UP000250235"/>
    </source>
</evidence>
<accession>A0A2Z7AUY2</accession>
<dbReference type="Proteomes" id="UP000250235">
    <property type="component" value="Unassembled WGS sequence"/>
</dbReference>
<dbReference type="EMBL" id="KV012538">
    <property type="protein sequence ID" value="KZV24690.1"/>
    <property type="molecule type" value="Genomic_DNA"/>
</dbReference>
<gene>
    <name evidence="1" type="ORF">F511_20811</name>
</gene>
<dbReference type="AlphaFoldDB" id="A0A2Z7AUY2"/>
<name>A0A2Z7AUY2_9LAMI</name>
<keyword evidence="1" id="KW-0418">Kinase</keyword>
<reference evidence="1 2" key="1">
    <citation type="journal article" date="2015" name="Proc. Natl. Acad. Sci. U.S.A.">
        <title>The resurrection genome of Boea hygrometrica: A blueprint for survival of dehydration.</title>
        <authorList>
            <person name="Xiao L."/>
            <person name="Yang G."/>
            <person name="Zhang L."/>
            <person name="Yang X."/>
            <person name="Zhao S."/>
            <person name="Ji Z."/>
            <person name="Zhou Q."/>
            <person name="Hu M."/>
            <person name="Wang Y."/>
            <person name="Chen M."/>
            <person name="Xu Y."/>
            <person name="Jin H."/>
            <person name="Xiao X."/>
            <person name="Hu G."/>
            <person name="Bao F."/>
            <person name="Hu Y."/>
            <person name="Wan P."/>
            <person name="Li L."/>
            <person name="Deng X."/>
            <person name="Kuang T."/>
            <person name="Xiang C."/>
            <person name="Zhu J.K."/>
            <person name="Oliver M.J."/>
            <person name="He Y."/>
        </authorList>
    </citation>
    <scope>NUCLEOTIDE SEQUENCE [LARGE SCALE GENOMIC DNA]</scope>
    <source>
        <strain evidence="2">cv. XS01</strain>
    </source>
</reference>
<dbReference type="GO" id="GO:0016301">
    <property type="term" value="F:kinase activity"/>
    <property type="evidence" value="ECO:0007669"/>
    <property type="project" value="UniProtKB-KW"/>
</dbReference>
<proteinExistence type="predicted"/>
<keyword evidence="2" id="KW-1185">Reference proteome</keyword>
<keyword evidence="1" id="KW-0675">Receptor</keyword>
<organism evidence="1 2">
    <name type="scientific">Dorcoceras hygrometricum</name>
    <dbReference type="NCBI Taxonomy" id="472368"/>
    <lineage>
        <taxon>Eukaryota</taxon>
        <taxon>Viridiplantae</taxon>
        <taxon>Streptophyta</taxon>
        <taxon>Embryophyta</taxon>
        <taxon>Tracheophyta</taxon>
        <taxon>Spermatophyta</taxon>
        <taxon>Magnoliopsida</taxon>
        <taxon>eudicotyledons</taxon>
        <taxon>Gunneridae</taxon>
        <taxon>Pentapetalae</taxon>
        <taxon>asterids</taxon>
        <taxon>lamiids</taxon>
        <taxon>Lamiales</taxon>
        <taxon>Gesneriaceae</taxon>
        <taxon>Didymocarpoideae</taxon>
        <taxon>Trichosporeae</taxon>
        <taxon>Loxocarpinae</taxon>
        <taxon>Dorcoceras</taxon>
    </lineage>
</organism>
<protein>
    <submittedName>
        <fullName evidence="1">Receptor-like protein kinase</fullName>
    </submittedName>
</protein>
<evidence type="ECO:0000313" key="1">
    <source>
        <dbReference type="EMBL" id="KZV24690.1"/>
    </source>
</evidence>
<keyword evidence="1" id="KW-0808">Transferase</keyword>